<organism evidence="2 3">
    <name type="scientific">Sphingopyxis panaciterrulae</name>
    <dbReference type="NCBI Taxonomy" id="462372"/>
    <lineage>
        <taxon>Bacteria</taxon>
        <taxon>Pseudomonadati</taxon>
        <taxon>Pseudomonadota</taxon>
        <taxon>Alphaproteobacteria</taxon>
        <taxon>Sphingomonadales</taxon>
        <taxon>Sphingomonadaceae</taxon>
        <taxon>Sphingopyxis</taxon>
    </lineage>
</organism>
<reference evidence="2 3" key="1">
    <citation type="submission" date="2020-08" db="EMBL/GenBank/DDBJ databases">
        <title>Genomic Encyclopedia of Type Strains, Phase IV (KMG-IV): sequencing the most valuable type-strain genomes for metagenomic binning, comparative biology and taxonomic classification.</title>
        <authorList>
            <person name="Goeker M."/>
        </authorList>
    </citation>
    <scope>NUCLEOTIDE SEQUENCE [LARGE SCALE GENOMIC DNA]</scope>
    <source>
        <strain evidence="2 3">DSM 27163</strain>
    </source>
</reference>
<evidence type="ECO:0000313" key="3">
    <source>
        <dbReference type="Proteomes" id="UP000537161"/>
    </source>
</evidence>
<gene>
    <name evidence="2" type="ORF">FHR21_003807</name>
</gene>
<dbReference type="AlphaFoldDB" id="A0A7W9B8Y1"/>
<feature type="domain" description="Helix-turn-helix" evidence="1">
    <location>
        <begin position="19"/>
        <end position="65"/>
    </location>
</feature>
<evidence type="ECO:0000313" key="2">
    <source>
        <dbReference type="EMBL" id="MBB5708422.1"/>
    </source>
</evidence>
<evidence type="ECO:0000259" key="1">
    <source>
        <dbReference type="Pfam" id="PF12728"/>
    </source>
</evidence>
<keyword evidence="3" id="KW-1185">Reference proteome</keyword>
<dbReference type="Pfam" id="PF12728">
    <property type="entry name" value="HTH_17"/>
    <property type="match status" value="1"/>
</dbReference>
<name>A0A7W9B8Y1_9SPHN</name>
<proteinExistence type="predicted"/>
<dbReference type="SUPFAM" id="SSF46955">
    <property type="entry name" value="Putative DNA-binding domain"/>
    <property type="match status" value="1"/>
</dbReference>
<dbReference type="EMBL" id="JACIJH010000018">
    <property type="protein sequence ID" value="MBB5708422.1"/>
    <property type="molecule type" value="Genomic_DNA"/>
</dbReference>
<dbReference type="RefSeq" id="WP_184101143.1">
    <property type="nucleotide sequence ID" value="NZ_JACIJH010000018.1"/>
</dbReference>
<comment type="caution">
    <text evidence="2">The sequence shown here is derived from an EMBL/GenBank/DDBJ whole genome shotgun (WGS) entry which is preliminary data.</text>
</comment>
<sequence length="76" mass="8718">MESDDSIERAKEARRGSPFLSPKQAAHYLGVSLRTLQVHRTNGTGPRFFRPCRRVRYHIDDLDAWSLEQAGAYGRD</sequence>
<dbReference type="InterPro" id="IPR041657">
    <property type="entry name" value="HTH_17"/>
</dbReference>
<accession>A0A7W9B8Y1</accession>
<dbReference type="InterPro" id="IPR009061">
    <property type="entry name" value="DNA-bd_dom_put_sf"/>
</dbReference>
<dbReference type="Proteomes" id="UP000537161">
    <property type="component" value="Unassembled WGS sequence"/>
</dbReference>
<protein>
    <recommendedName>
        <fullName evidence="1">Helix-turn-helix domain-containing protein</fullName>
    </recommendedName>
</protein>